<dbReference type="GO" id="GO:0006952">
    <property type="term" value="P:defense response"/>
    <property type="evidence" value="ECO:0007669"/>
    <property type="project" value="UniProtKB-KW"/>
</dbReference>
<evidence type="ECO:0000256" key="3">
    <source>
        <dbReference type="ARBA" id="ARBA00022821"/>
    </source>
</evidence>
<dbReference type="InterPro" id="IPR032675">
    <property type="entry name" value="LRR_dom_sf"/>
</dbReference>
<keyword evidence="4" id="KW-0520">NAD</keyword>
<organism evidence="6 7">
    <name type="scientific">Linum trigynum</name>
    <dbReference type="NCBI Taxonomy" id="586398"/>
    <lineage>
        <taxon>Eukaryota</taxon>
        <taxon>Viridiplantae</taxon>
        <taxon>Streptophyta</taxon>
        <taxon>Embryophyta</taxon>
        <taxon>Tracheophyta</taxon>
        <taxon>Spermatophyta</taxon>
        <taxon>Magnoliopsida</taxon>
        <taxon>eudicotyledons</taxon>
        <taxon>Gunneridae</taxon>
        <taxon>Pentapetalae</taxon>
        <taxon>rosids</taxon>
        <taxon>fabids</taxon>
        <taxon>Malpighiales</taxon>
        <taxon>Linaceae</taxon>
        <taxon>Linum</taxon>
    </lineage>
</organism>
<dbReference type="InterPro" id="IPR055414">
    <property type="entry name" value="LRR_R13L4/SHOC2-like"/>
</dbReference>
<evidence type="ECO:0000256" key="4">
    <source>
        <dbReference type="ARBA" id="ARBA00023027"/>
    </source>
</evidence>
<dbReference type="Proteomes" id="UP001497516">
    <property type="component" value="Chromosome 10"/>
</dbReference>
<proteinExistence type="predicted"/>
<dbReference type="InterPro" id="IPR036390">
    <property type="entry name" value="WH_DNA-bd_sf"/>
</dbReference>
<dbReference type="SMART" id="SM00255">
    <property type="entry name" value="TIR"/>
    <property type="match status" value="1"/>
</dbReference>
<keyword evidence="2" id="KW-0677">Repeat</keyword>
<evidence type="ECO:0000313" key="6">
    <source>
        <dbReference type="EMBL" id="CAL1358647.1"/>
    </source>
</evidence>
<dbReference type="GO" id="GO:0043531">
    <property type="term" value="F:ADP binding"/>
    <property type="evidence" value="ECO:0007669"/>
    <property type="project" value="InterPro"/>
</dbReference>
<keyword evidence="1" id="KW-0433">Leucine-rich repeat</keyword>
<dbReference type="GO" id="GO:0051707">
    <property type="term" value="P:response to other organism"/>
    <property type="evidence" value="ECO:0007669"/>
    <property type="project" value="UniProtKB-ARBA"/>
</dbReference>
<dbReference type="InterPro" id="IPR027417">
    <property type="entry name" value="P-loop_NTPase"/>
</dbReference>
<dbReference type="InterPro" id="IPR044974">
    <property type="entry name" value="Disease_R_plants"/>
</dbReference>
<protein>
    <recommendedName>
        <fullName evidence="5">TIR domain-containing protein</fullName>
    </recommendedName>
</protein>
<gene>
    <name evidence="6" type="ORF">LTRI10_LOCUS6185</name>
</gene>
<dbReference type="InterPro" id="IPR058192">
    <property type="entry name" value="WHD_ROQ1-like"/>
</dbReference>
<dbReference type="PANTHER" id="PTHR11017:SF570">
    <property type="entry name" value="DISEASE RESISTANCE PROTEIN (TIR-NBS CLASS)-RELATED"/>
    <property type="match status" value="1"/>
</dbReference>
<dbReference type="PANTHER" id="PTHR11017">
    <property type="entry name" value="LEUCINE-RICH REPEAT-CONTAINING PROTEIN"/>
    <property type="match status" value="1"/>
</dbReference>
<dbReference type="Gene3D" id="3.80.10.10">
    <property type="entry name" value="Ribonuclease Inhibitor"/>
    <property type="match status" value="4"/>
</dbReference>
<dbReference type="SUPFAM" id="SSF52200">
    <property type="entry name" value="Toll/Interleukin receptor TIR domain"/>
    <property type="match status" value="1"/>
</dbReference>
<keyword evidence="3" id="KW-0611">Plant defense</keyword>
<keyword evidence="7" id="KW-1185">Reference proteome</keyword>
<dbReference type="SUPFAM" id="SSF46785">
    <property type="entry name" value="Winged helix' DNA-binding domain"/>
    <property type="match status" value="1"/>
</dbReference>
<dbReference type="GO" id="GO:0007165">
    <property type="term" value="P:signal transduction"/>
    <property type="evidence" value="ECO:0007669"/>
    <property type="project" value="InterPro"/>
</dbReference>
<dbReference type="PROSITE" id="PS50104">
    <property type="entry name" value="TIR"/>
    <property type="match status" value="1"/>
</dbReference>
<evidence type="ECO:0000259" key="5">
    <source>
        <dbReference type="PROSITE" id="PS50104"/>
    </source>
</evidence>
<dbReference type="Pfam" id="PF23598">
    <property type="entry name" value="LRR_14"/>
    <property type="match status" value="1"/>
</dbReference>
<dbReference type="AlphaFoldDB" id="A0AAV2CPZ0"/>
<dbReference type="InterPro" id="IPR042197">
    <property type="entry name" value="Apaf_helical"/>
</dbReference>
<sequence length="1235" mass="140896">MEQMIWSFLWSVARDAFLLSVLVGSLLYLLISSKPPSPSSGSSSTQVPLPPGDYEVFLNFRGADVRYSFANTLNTFLLKYGIRTFFDETEIREGEEMDPKLIKSIEQSKIYIPIFSPAYASSWWCLRELAHMVKCYEHGKGHIILPIFYMVKTGDVMHQQGPFEKSFRQLAEKYDSETITEWKKALKTVGELKGWTVSPSTRQGDTIDEVFSLVRSHLMENYKLVTGQLVGIDPHIKQVKRLLKKGVKLVGIQGMSGMGKTIIARAVYNSVSAYFDRCCFVEDVRDILSKSDGIITLQNKILSDILRCHTKVRDSSQGIQSIKDRVCCWDNILIVLDNVDERFVFADTLGDLTHFRSNSRFIITTVDERVFQKFQEYELYQPKGMNPDIALQPISRHAFGSDYPPQDYISRSENFVKVASGLPLAVKAIGSLLFRKDDSFWDAMWPRLQDIPAIEVQKRLKIIYMELTPEEKHIFLDIACYFIGEPYDQSSYLWSDSNLHALIAIDTLCLKSLIKINERNEFWMHDQYKILGRDIVREEDILKPWKRSRMWSNEEVLDMLRDKEGTERLEVLRVDMRGEDFELTLKEFQKLSGLRYLEVYSGRLTGDFRKILPNLRWLRLHGCRSIHNAFNVNKLVILDLHRCPVSDDWKSWKGIKEGHRLKVINVSFSYKMRKVPDLCGCRSLEQINFSYCSEMGGELHIGNFKNLRVLDIAMTKITKLTGDIGILQNLQEIRAANSSLREIPAGIGKLSSLEILDLGELQIEVPELPTSLKQLTLSSPRVPNLLKLENLEKLSLICDGRKIPGNMWKLSKLKDLALLEVGNGEDALDPNDQNNNSRPTLPSSLNTLLIWGCEPLERLPNLANLGNLMKLDLRDIGVHEIAGLGELRMLENFQLWNASSLLNLDCLEHLELLKNLWVNGCPLLRELPSFSNLTKLQELRIFDCPLLSEIQGLGELVEISTLLIDGCLQLTRVIGLDELDSLQLLEIRNCASIDKLTDVSALQHLQELKIMRCNQLTEVMGIERLESLQVLEIRDCALIKKLPNLSALEHLLKLKIMGCNQLIEVIAIDKLESLQLLRITDCSSIKKLPDLSALKRLRKLKITRCNQLTGVKGLDQLESLQLLRITDCASIKKLPGLSALEQLRELTITGCNQLTEVTGLDQLESLQLLSISDCASIKKLPGLSALEHLRELTIAGCNQLTEITGIERLQWLKDVVQFDTRRRMRHISEKTRRFG</sequence>
<dbReference type="InterPro" id="IPR035897">
    <property type="entry name" value="Toll_tir_struct_dom_sf"/>
</dbReference>
<dbReference type="Gene3D" id="3.40.50.300">
    <property type="entry name" value="P-loop containing nucleotide triphosphate hydrolases"/>
    <property type="match status" value="1"/>
</dbReference>
<dbReference type="Pfam" id="PF01582">
    <property type="entry name" value="TIR"/>
    <property type="match status" value="1"/>
</dbReference>
<feature type="domain" description="TIR" evidence="5">
    <location>
        <begin position="52"/>
        <end position="190"/>
    </location>
</feature>
<dbReference type="EMBL" id="OZ034814">
    <property type="protein sequence ID" value="CAL1358647.1"/>
    <property type="molecule type" value="Genomic_DNA"/>
</dbReference>
<dbReference type="SUPFAM" id="SSF52047">
    <property type="entry name" value="RNI-like"/>
    <property type="match status" value="1"/>
</dbReference>
<name>A0AAV2CPZ0_9ROSI</name>
<dbReference type="InterPro" id="IPR000157">
    <property type="entry name" value="TIR_dom"/>
</dbReference>
<dbReference type="SUPFAM" id="SSF52058">
    <property type="entry name" value="L domain-like"/>
    <property type="match status" value="1"/>
</dbReference>
<dbReference type="SUPFAM" id="SSF52540">
    <property type="entry name" value="P-loop containing nucleoside triphosphate hydrolases"/>
    <property type="match status" value="1"/>
</dbReference>
<dbReference type="FunFam" id="3.40.50.10140:FF:000007">
    <property type="entry name" value="Disease resistance protein (TIR-NBS-LRR class)"/>
    <property type="match status" value="1"/>
</dbReference>
<dbReference type="PRINTS" id="PR00364">
    <property type="entry name" value="DISEASERSIST"/>
</dbReference>
<accession>A0AAV2CPZ0</accession>
<dbReference type="Pfam" id="PF00931">
    <property type="entry name" value="NB-ARC"/>
    <property type="match status" value="1"/>
</dbReference>
<dbReference type="Gene3D" id="1.10.8.430">
    <property type="entry name" value="Helical domain of apoptotic protease-activating factors"/>
    <property type="match status" value="1"/>
</dbReference>
<evidence type="ECO:0000256" key="2">
    <source>
        <dbReference type="ARBA" id="ARBA00022737"/>
    </source>
</evidence>
<evidence type="ECO:0000313" key="7">
    <source>
        <dbReference type="Proteomes" id="UP001497516"/>
    </source>
</evidence>
<reference evidence="6 7" key="1">
    <citation type="submission" date="2024-04" db="EMBL/GenBank/DDBJ databases">
        <authorList>
            <person name="Fracassetti M."/>
        </authorList>
    </citation>
    <scope>NUCLEOTIDE SEQUENCE [LARGE SCALE GENOMIC DNA]</scope>
</reference>
<dbReference type="Gene3D" id="3.40.50.10140">
    <property type="entry name" value="Toll/interleukin-1 receptor homology (TIR) domain"/>
    <property type="match status" value="1"/>
</dbReference>
<evidence type="ECO:0000256" key="1">
    <source>
        <dbReference type="ARBA" id="ARBA00022614"/>
    </source>
</evidence>
<dbReference type="Pfam" id="PF23282">
    <property type="entry name" value="WHD_ROQ1"/>
    <property type="match status" value="1"/>
</dbReference>
<dbReference type="InterPro" id="IPR002182">
    <property type="entry name" value="NB-ARC"/>
</dbReference>